<dbReference type="AlphaFoldDB" id="A0A3G8YMU2"/>
<feature type="chain" id="PRO_5018266206" evidence="1">
    <location>
        <begin position="28"/>
        <end position="138"/>
    </location>
</feature>
<dbReference type="RefSeq" id="WP_124873096.1">
    <property type="nucleotide sequence ID" value="NZ_CP034183.1"/>
</dbReference>
<accession>A0A3G8YMU2</accession>
<dbReference type="EMBL" id="CP034183">
    <property type="protein sequence ID" value="AZI43924.1"/>
    <property type="molecule type" value="Genomic_DNA"/>
</dbReference>
<evidence type="ECO:0000313" key="3">
    <source>
        <dbReference type="Proteomes" id="UP000276417"/>
    </source>
</evidence>
<feature type="signal peptide" evidence="1">
    <location>
        <begin position="1"/>
        <end position="27"/>
    </location>
</feature>
<dbReference type="KEGG" id="dph:EHF33_10715"/>
<name>A0A3G8YMU2_9DEIO</name>
<dbReference type="OrthoDB" id="70171at2"/>
<organism evidence="2 3">
    <name type="scientific">Deinococcus psychrotolerans</name>
    <dbReference type="NCBI Taxonomy" id="2489213"/>
    <lineage>
        <taxon>Bacteria</taxon>
        <taxon>Thermotogati</taxon>
        <taxon>Deinococcota</taxon>
        <taxon>Deinococci</taxon>
        <taxon>Deinococcales</taxon>
        <taxon>Deinococcaceae</taxon>
        <taxon>Deinococcus</taxon>
    </lineage>
</organism>
<protein>
    <submittedName>
        <fullName evidence="2">Penicillin-binding protein</fullName>
    </submittedName>
</protein>
<reference evidence="2 3" key="1">
    <citation type="submission" date="2018-11" db="EMBL/GenBank/DDBJ databases">
        <title>Deinococcus shelandsis sp. nov., isolated from South Shetland Islands soil of Antarctica.</title>
        <authorList>
            <person name="Tian J."/>
        </authorList>
    </citation>
    <scope>NUCLEOTIDE SEQUENCE [LARGE SCALE GENOMIC DNA]</scope>
    <source>
        <strain evidence="2 3">S14-83T</strain>
    </source>
</reference>
<evidence type="ECO:0000256" key="1">
    <source>
        <dbReference type="SAM" id="SignalP"/>
    </source>
</evidence>
<dbReference type="SUPFAM" id="SSF52833">
    <property type="entry name" value="Thioredoxin-like"/>
    <property type="match status" value="1"/>
</dbReference>
<gene>
    <name evidence="2" type="ORF">EHF33_10715</name>
</gene>
<evidence type="ECO:0000313" key="2">
    <source>
        <dbReference type="EMBL" id="AZI43924.1"/>
    </source>
</evidence>
<dbReference type="Proteomes" id="UP000276417">
    <property type="component" value="Chromosome 1"/>
</dbReference>
<dbReference type="InterPro" id="IPR036249">
    <property type="entry name" value="Thioredoxin-like_sf"/>
</dbReference>
<keyword evidence="1" id="KW-0732">Signal</keyword>
<keyword evidence="3" id="KW-1185">Reference proteome</keyword>
<proteinExistence type="predicted"/>
<sequence>MQGMNRTAPLLTLLLALGAGSLTSAGAVVRLGDALPAHPWAQSRDDEDERELVVLYSHDCGDLGDLWSAVLQAGLPVHAVNAEEVASPAPKGLSVWRGPDATAFARALKVSAYPTVLLVRGGRVLNAWEGDFTAAAKL</sequence>